<dbReference type="GO" id="GO:0006308">
    <property type="term" value="P:DNA catabolic process"/>
    <property type="evidence" value="ECO:0007669"/>
    <property type="project" value="InterPro"/>
</dbReference>
<dbReference type="Gene3D" id="1.10.575.10">
    <property type="entry name" value="P1 Nuclease"/>
    <property type="match status" value="1"/>
</dbReference>
<dbReference type="SUPFAM" id="SSF48537">
    <property type="entry name" value="Phospholipase C/P1 nuclease"/>
    <property type="match status" value="1"/>
</dbReference>
<dbReference type="GO" id="GO:0003676">
    <property type="term" value="F:nucleic acid binding"/>
    <property type="evidence" value="ECO:0007669"/>
    <property type="project" value="InterPro"/>
</dbReference>
<dbReference type="PANTHER" id="PTHR33146">
    <property type="entry name" value="ENDONUCLEASE 4"/>
    <property type="match status" value="1"/>
</dbReference>
<evidence type="ECO:0000313" key="10">
    <source>
        <dbReference type="Proteomes" id="UP000054279"/>
    </source>
</evidence>
<keyword evidence="4" id="KW-0255">Endonuclease</keyword>
<accession>A0A0C9UVP0</accession>
<keyword evidence="8" id="KW-0732">Signal</keyword>
<dbReference type="InterPro" id="IPR003154">
    <property type="entry name" value="S1/P1nuclease"/>
</dbReference>
<dbReference type="CDD" id="cd11010">
    <property type="entry name" value="S1-P1_nuclease"/>
    <property type="match status" value="1"/>
</dbReference>
<dbReference type="GO" id="GO:0046872">
    <property type="term" value="F:metal ion binding"/>
    <property type="evidence" value="ECO:0007669"/>
    <property type="project" value="UniProtKB-KW"/>
</dbReference>
<evidence type="ECO:0000256" key="2">
    <source>
        <dbReference type="ARBA" id="ARBA00022722"/>
    </source>
</evidence>
<evidence type="ECO:0000256" key="3">
    <source>
        <dbReference type="ARBA" id="ARBA00022723"/>
    </source>
</evidence>
<dbReference type="GO" id="GO:0004519">
    <property type="term" value="F:endonuclease activity"/>
    <property type="evidence" value="ECO:0007669"/>
    <property type="project" value="UniProtKB-KW"/>
</dbReference>
<evidence type="ECO:0000256" key="4">
    <source>
        <dbReference type="ARBA" id="ARBA00022759"/>
    </source>
</evidence>
<keyword evidence="6" id="KW-1015">Disulfide bond</keyword>
<feature type="signal peptide" evidence="8">
    <location>
        <begin position="1"/>
        <end position="21"/>
    </location>
</feature>
<dbReference type="OrthoDB" id="441446at2759"/>
<organism evidence="9 10">
    <name type="scientific">Sphaerobolus stellatus (strain SS14)</name>
    <dbReference type="NCBI Taxonomy" id="990650"/>
    <lineage>
        <taxon>Eukaryota</taxon>
        <taxon>Fungi</taxon>
        <taxon>Dikarya</taxon>
        <taxon>Basidiomycota</taxon>
        <taxon>Agaricomycotina</taxon>
        <taxon>Agaricomycetes</taxon>
        <taxon>Phallomycetidae</taxon>
        <taxon>Geastrales</taxon>
        <taxon>Sphaerobolaceae</taxon>
        <taxon>Sphaerobolus</taxon>
    </lineage>
</organism>
<feature type="chain" id="PRO_5002221288" description="Aspergillus nuclease S(1)" evidence="8">
    <location>
        <begin position="22"/>
        <end position="363"/>
    </location>
</feature>
<dbReference type="Pfam" id="PF02265">
    <property type="entry name" value="S1-P1_nuclease"/>
    <property type="match status" value="1"/>
</dbReference>
<comment type="similarity">
    <text evidence="1">Belongs to the nuclease type I family.</text>
</comment>
<reference evidence="9 10" key="1">
    <citation type="submission" date="2014-06" db="EMBL/GenBank/DDBJ databases">
        <title>Evolutionary Origins and Diversification of the Mycorrhizal Mutualists.</title>
        <authorList>
            <consortium name="DOE Joint Genome Institute"/>
            <consortium name="Mycorrhizal Genomics Consortium"/>
            <person name="Kohler A."/>
            <person name="Kuo A."/>
            <person name="Nagy L.G."/>
            <person name="Floudas D."/>
            <person name="Copeland A."/>
            <person name="Barry K.W."/>
            <person name="Cichocki N."/>
            <person name="Veneault-Fourrey C."/>
            <person name="LaButti K."/>
            <person name="Lindquist E.A."/>
            <person name="Lipzen A."/>
            <person name="Lundell T."/>
            <person name="Morin E."/>
            <person name="Murat C."/>
            <person name="Riley R."/>
            <person name="Ohm R."/>
            <person name="Sun H."/>
            <person name="Tunlid A."/>
            <person name="Henrissat B."/>
            <person name="Grigoriev I.V."/>
            <person name="Hibbett D.S."/>
            <person name="Martin F."/>
        </authorList>
    </citation>
    <scope>NUCLEOTIDE SEQUENCE [LARGE SCALE GENOMIC DNA]</scope>
    <source>
        <strain evidence="9 10">SS14</strain>
    </source>
</reference>
<proteinExistence type="inferred from homology"/>
<name>A0A0C9UVP0_SPHS4</name>
<dbReference type="HOGENOM" id="CLU_044365_2_0_1"/>
<evidence type="ECO:0000256" key="5">
    <source>
        <dbReference type="ARBA" id="ARBA00022801"/>
    </source>
</evidence>
<dbReference type="AlphaFoldDB" id="A0A0C9UVP0"/>
<evidence type="ECO:0000256" key="8">
    <source>
        <dbReference type="SAM" id="SignalP"/>
    </source>
</evidence>
<keyword evidence="3" id="KW-0479">Metal-binding</keyword>
<gene>
    <name evidence="9" type="ORF">M422DRAFT_37004</name>
</gene>
<dbReference type="EMBL" id="KN837286">
    <property type="protein sequence ID" value="KIJ29270.1"/>
    <property type="molecule type" value="Genomic_DNA"/>
</dbReference>
<evidence type="ECO:0000313" key="9">
    <source>
        <dbReference type="EMBL" id="KIJ29270.1"/>
    </source>
</evidence>
<dbReference type="GO" id="GO:0016788">
    <property type="term" value="F:hydrolase activity, acting on ester bonds"/>
    <property type="evidence" value="ECO:0007669"/>
    <property type="project" value="InterPro"/>
</dbReference>
<dbReference type="PANTHER" id="PTHR33146:SF29">
    <property type="entry name" value="S1_P1 NUCLEASE"/>
    <property type="match status" value="1"/>
</dbReference>
<dbReference type="InterPro" id="IPR008947">
    <property type="entry name" value="PLipase_C/P1_nuclease_dom_sf"/>
</dbReference>
<keyword evidence="7" id="KW-0325">Glycoprotein</keyword>
<sequence length="363" mass="40599">MQLPISLSLLALVQLVPQVAAWGAAGHEIVADIAQMHLFPSAREALCSVLPDYAKCQLGPVAAWADKIKYRNRWSSELHYVNGIGDHPGNHCVFGEEGWMGKPGINLLGGIRNTTDWMKDGKPGAEEALKFFVHFLGDMHMPLHLTGRAKGGNGISVKWNRRTVKFHGVWDGMLIAKEIRETPYKYENPLPNPQVESALRGAIYDPYIRQIIWEGVLNEWADEVQEWTQCPSSFEDVPNFYPEYAGSEFRTQPGQIPLNALRASSPKVPPTDDATVCPFTWGQPIHALNCEIVWPRELNSDNPPHIELDTPEYSGKLKKQKIVMKLLAMGGVRMAAVLNEIFADPEEVAALQMGRVLDLKVWM</sequence>
<protein>
    <recommendedName>
        <fullName evidence="11">Aspergillus nuclease S(1)</fullName>
    </recommendedName>
</protein>
<evidence type="ECO:0008006" key="11">
    <source>
        <dbReference type="Google" id="ProtNLM"/>
    </source>
</evidence>
<evidence type="ECO:0000256" key="1">
    <source>
        <dbReference type="ARBA" id="ARBA00009547"/>
    </source>
</evidence>
<dbReference type="Proteomes" id="UP000054279">
    <property type="component" value="Unassembled WGS sequence"/>
</dbReference>
<keyword evidence="10" id="KW-1185">Reference proteome</keyword>
<keyword evidence="2" id="KW-0540">Nuclease</keyword>
<evidence type="ECO:0000256" key="7">
    <source>
        <dbReference type="ARBA" id="ARBA00023180"/>
    </source>
</evidence>
<evidence type="ECO:0000256" key="6">
    <source>
        <dbReference type="ARBA" id="ARBA00023157"/>
    </source>
</evidence>
<keyword evidence="5" id="KW-0378">Hydrolase</keyword>